<accession>A0AB37HQD0</accession>
<organism evidence="1 2">
    <name type="scientific">Heyndrickxia sporothermodurans</name>
    <dbReference type="NCBI Taxonomy" id="46224"/>
    <lineage>
        <taxon>Bacteria</taxon>
        <taxon>Bacillati</taxon>
        <taxon>Bacillota</taxon>
        <taxon>Bacilli</taxon>
        <taxon>Bacillales</taxon>
        <taxon>Bacillaceae</taxon>
        <taxon>Heyndrickxia</taxon>
    </lineage>
</organism>
<dbReference type="EMBL" id="CP066701">
    <property type="protein sequence ID" value="QQX27171.1"/>
    <property type="molecule type" value="Genomic_DNA"/>
</dbReference>
<dbReference type="Proteomes" id="UP000595512">
    <property type="component" value="Chromosome"/>
</dbReference>
<reference evidence="1 2" key="1">
    <citation type="submission" date="2020-12" db="EMBL/GenBank/DDBJ databases">
        <title>Taxonomic evaluation of the Bacillus sporothermodurans group of bacteria based on whole genome sequences.</title>
        <authorList>
            <person name="Fiedler G."/>
            <person name="Herbstmann A.-D."/>
            <person name="Doll E."/>
            <person name="Wenning M."/>
            <person name="Brinks E."/>
            <person name="Kabisch J."/>
            <person name="Breitenwieser F."/>
            <person name="Lappann M."/>
            <person name="Boehnlein C."/>
            <person name="Franz C."/>
        </authorList>
    </citation>
    <scope>NUCLEOTIDE SEQUENCE [LARGE SCALE GENOMIC DNA]</scope>
    <source>
        <strain evidence="1 2">DSM 10599</strain>
    </source>
</reference>
<evidence type="ECO:0000313" key="2">
    <source>
        <dbReference type="Proteomes" id="UP000595512"/>
    </source>
</evidence>
<protein>
    <submittedName>
        <fullName evidence="1">YwqI/YxiC family protein</fullName>
    </submittedName>
</protein>
<evidence type="ECO:0000313" key="1">
    <source>
        <dbReference type="EMBL" id="QQX27171.1"/>
    </source>
</evidence>
<dbReference type="KEGG" id="hspo:JGZ69_10685"/>
<gene>
    <name evidence="1" type="ORF">JGZ69_10685</name>
</gene>
<dbReference type="Pfam" id="PF17279">
    <property type="entry name" value="DUF5344"/>
    <property type="match status" value="1"/>
</dbReference>
<dbReference type="AlphaFoldDB" id="A0AB37HQD0"/>
<dbReference type="InterPro" id="IPR046318">
    <property type="entry name" value="DUF5344"/>
</dbReference>
<dbReference type="RefSeq" id="WP_066228114.1">
    <property type="nucleotide sequence ID" value="NZ_CP066701.1"/>
</dbReference>
<sequence length="99" mass="11579">MEKTMQEIKVVKSEIEPILRDLIAVTNRLDLNQPKTEFLKSTLSVINKIEDIEQNYYELLKKYKSLLLTTENEAWSAIERFIEAENKIADSTFGKETVR</sequence>
<proteinExistence type="predicted"/>
<name>A0AB37HQD0_9BACI</name>